<evidence type="ECO:0000313" key="2">
    <source>
        <dbReference type="EMBL" id="MBB5999761.1"/>
    </source>
</evidence>
<sequence>MTPSRTRAPSSENDTAPAAGTAAPLAGCTAERSGGSVAAGVAENRLRLLGAGPAPAAGTGPPADPAPPSASAGRLLVEAPDGRITCDIGWSGPVAAPLGDESAVQAACGIMHVHGRSAGAPLPLGIDYAGAVGGVLAVHGVLAAAIARRRGGAAPGVRTSVAQAALLSVGQYLAAATAPGSGTEDRRPGGPPFTSADGVRFEIEAFDAEPWQRFWSLLGADGAALAAGWGPFLHRYATAMCPLPPDLHRTAAAHVFHGIAGAARTAGISLVRVRGGADMPAPAIGAAPWSFAPAAPGGDPDPPRPHPGGAALPLEGLVVVESTRRLQGPLAGHVLRLLGADVVRIEPPGGDPLRWMPPTVGACSARFLALNRGKRVVEIDIKSAAGRRGVRELAAGADVFLHNWAPGKAASFGLDAADLHAVRPELVYAYASGWGGAEGAGSAMGGAEPLGTDFLVQAHSGLGALVRPRGEPPAPSLMTLTDVLGGLVSAEGVLAALLGRCRGGPGARVDSSLYSAAESLTGAAAGPGPQARRGARRPLWGPLHTPVPTRDGHLALGARARSAPERLARALGADPGGDPSAAVAAHCRDRGAADLARRLHGAGLDAEPVCTDLAALAADPRFAGALETDGAAFVRSPWEFSP</sequence>
<dbReference type="EMBL" id="JACHLY010000001">
    <property type="protein sequence ID" value="MBB5999761.1"/>
    <property type="molecule type" value="Genomic_DNA"/>
</dbReference>
<dbReference type="RefSeq" id="WP_184636812.1">
    <property type="nucleotide sequence ID" value="NZ_BAABKT010000039.1"/>
</dbReference>
<dbReference type="PANTHER" id="PTHR48228:SF7">
    <property type="entry name" value="FATTY ACYL-COA TRANSFERASE RV3272-RELATED"/>
    <property type="match status" value="1"/>
</dbReference>
<dbReference type="PANTHER" id="PTHR48228">
    <property type="entry name" value="SUCCINYL-COA--D-CITRAMALATE COA-TRANSFERASE"/>
    <property type="match status" value="1"/>
</dbReference>
<dbReference type="Gene3D" id="3.40.50.10540">
    <property type="entry name" value="Crotonobetainyl-coa:carnitine coa-transferase, domain 1"/>
    <property type="match status" value="2"/>
</dbReference>
<dbReference type="Proteomes" id="UP000578077">
    <property type="component" value="Unassembled WGS sequence"/>
</dbReference>
<keyword evidence="3" id="KW-1185">Reference proteome</keyword>
<feature type="region of interest" description="Disordered" evidence="1">
    <location>
        <begin position="521"/>
        <end position="547"/>
    </location>
</feature>
<name>A0A841EK14_9ACTN</name>
<feature type="compositionally biased region" description="Low complexity" evidence="1">
    <location>
        <begin position="522"/>
        <end position="532"/>
    </location>
</feature>
<dbReference type="InterPro" id="IPR023606">
    <property type="entry name" value="CoA-Trfase_III_dom_1_sf"/>
</dbReference>
<accession>A0A841EK14</accession>
<evidence type="ECO:0000256" key="1">
    <source>
        <dbReference type="SAM" id="MobiDB-lite"/>
    </source>
</evidence>
<keyword evidence="2" id="KW-0808">Transferase</keyword>
<feature type="compositionally biased region" description="Low complexity" evidence="1">
    <location>
        <begin position="52"/>
        <end position="61"/>
    </location>
</feature>
<feature type="region of interest" description="Disordered" evidence="1">
    <location>
        <begin position="52"/>
        <end position="72"/>
    </location>
</feature>
<dbReference type="SUPFAM" id="SSF89796">
    <property type="entry name" value="CoA-transferase family III (CaiB/BaiF)"/>
    <property type="match status" value="2"/>
</dbReference>
<dbReference type="Pfam" id="PF02515">
    <property type="entry name" value="CoA_transf_3"/>
    <property type="match status" value="2"/>
</dbReference>
<feature type="compositionally biased region" description="Low complexity" evidence="1">
    <location>
        <begin position="15"/>
        <end position="30"/>
    </location>
</feature>
<proteinExistence type="predicted"/>
<feature type="compositionally biased region" description="Polar residues" evidence="1">
    <location>
        <begin position="1"/>
        <end position="14"/>
    </location>
</feature>
<evidence type="ECO:0000313" key="3">
    <source>
        <dbReference type="Proteomes" id="UP000578077"/>
    </source>
</evidence>
<feature type="region of interest" description="Disordered" evidence="1">
    <location>
        <begin position="1"/>
        <end position="36"/>
    </location>
</feature>
<comment type="caution">
    <text evidence="2">The sequence shown here is derived from an EMBL/GenBank/DDBJ whole genome shotgun (WGS) entry which is preliminary data.</text>
</comment>
<dbReference type="AlphaFoldDB" id="A0A841EK14"/>
<gene>
    <name evidence="2" type="ORF">HNR25_003512</name>
</gene>
<dbReference type="InterPro" id="IPR003673">
    <property type="entry name" value="CoA-Trfase_fam_III"/>
</dbReference>
<reference evidence="2 3" key="1">
    <citation type="submission" date="2020-08" db="EMBL/GenBank/DDBJ databases">
        <title>Sequencing the genomes of 1000 actinobacteria strains.</title>
        <authorList>
            <person name="Klenk H.-P."/>
        </authorList>
    </citation>
    <scope>NUCLEOTIDE SEQUENCE [LARGE SCALE GENOMIC DNA]</scope>
    <source>
        <strain evidence="2 3">DSM 44593</strain>
    </source>
</reference>
<dbReference type="GO" id="GO:0016740">
    <property type="term" value="F:transferase activity"/>
    <property type="evidence" value="ECO:0007669"/>
    <property type="project" value="UniProtKB-KW"/>
</dbReference>
<protein>
    <submittedName>
        <fullName evidence="2">Crotonobetainyl-CoA:carnitine CoA-transferase CaiB-like acyl-CoA transferase</fullName>
    </submittedName>
</protein>
<dbReference type="InterPro" id="IPR050509">
    <property type="entry name" value="CoA-transferase_III"/>
</dbReference>
<organism evidence="2 3">
    <name type="scientific">Streptomonospora salina</name>
    <dbReference type="NCBI Taxonomy" id="104205"/>
    <lineage>
        <taxon>Bacteria</taxon>
        <taxon>Bacillati</taxon>
        <taxon>Actinomycetota</taxon>
        <taxon>Actinomycetes</taxon>
        <taxon>Streptosporangiales</taxon>
        <taxon>Nocardiopsidaceae</taxon>
        <taxon>Streptomonospora</taxon>
    </lineage>
</organism>